<evidence type="ECO:0000256" key="15">
    <source>
        <dbReference type="PROSITE-ProRule" id="PRU01319"/>
    </source>
</evidence>
<evidence type="ECO:0000256" key="7">
    <source>
        <dbReference type="ARBA" id="ARBA00019179"/>
    </source>
</evidence>
<dbReference type="Gene3D" id="3.30.420.10">
    <property type="entry name" value="Ribonuclease H-like superfamily/Ribonuclease H"/>
    <property type="match status" value="1"/>
</dbReference>
<evidence type="ECO:0000256" key="1">
    <source>
        <dbReference type="ARBA" id="ARBA00000077"/>
    </source>
</evidence>
<gene>
    <name evidence="14" type="primary">rnhB</name>
    <name evidence="18" type="ORF">CDQ84_07820</name>
</gene>
<evidence type="ECO:0000259" key="17">
    <source>
        <dbReference type="PROSITE" id="PS51975"/>
    </source>
</evidence>
<evidence type="ECO:0000313" key="19">
    <source>
        <dbReference type="Proteomes" id="UP000236151"/>
    </source>
</evidence>
<evidence type="ECO:0000256" key="2">
    <source>
        <dbReference type="ARBA" id="ARBA00001946"/>
    </source>
</evidence>
<dbReference type="PANTHER" id="PTHR10954:SF18">
    <property type="entry name" value="RIBONUCLEASE HII"/>
    <property type="match status" value="1"/>
</dbReference>
<proteinExistence type="inferred from homology"/>
<keyword evidence="8 14" id="KW-0963">Cytoplasm</keyword>
<evidence type="ECO:0000256" key="10">
    <source>
        <dbReference type="ARBA" id="ARBA00022723"/>
    </source>
</evidence>
<evidence type="ECO:0000256" key="6">
    <source>
        <dbReference type="ARBA" id="ARBA00012180"/>
    </source>
</evidence>
<name>A0A2K2FG92_9CLOT</name>
<comment type="catalytic activity">
    <reaction evidence="1 14 15 16">
        <text>Endonucleolytic cleavage to 5'-phosphomonoester.</text>
        <dbReference type="EC" id="3.1.26.4"/>
    </reaction>
</comment>
<protein>
    <recommendedName>
        <fullName evidence="7 14">Ribonuclease HII</fullName>
        <shortName evidence="14">RNase HII</shortName>
        <ecNumber evidence="6 14">3.1.26.4</ecNumber>
    </recommendedName>
</protein>
<dbReference type="NCBIfam" id="NF000594">
    <property type="entry name" value="PRK00015.1-1"/>
    <property type="match status" value="1"/>
</dbReference>
<feature type="binding site" evidence="14 15">
    <location>
        <position position="81"/>
    </location>
    <ligand>
        <name>a divalent metal cation</name>
        <dbReference type="ChEBI" id="CHEBI:60240"/>
    </ligand>
</feature>
<dbReference type="RefSeq" id="WP_103081226.1">
    <property type="nucleotide sequence ID" value="NZ_CP021850.1"/>
</dbReference>
<keyword evidence="12 14" id="KW-0378">Hydrolase</keyword>
<evidence type="ECO:0000256" key="14">
    <source>
        <dbReference type="HAMAP-Rule" id="MF_00052"/>
    </source>
</evidence>
<dbReference type="GO" id="GO:0003723">
    <property type="term" value="F:RNA binding"/>
    <property type="evidence" value="ECO:0007669"/>
    <property type="project" value="UniProtKB-UniRule"/>
</dbReference>
<evidence type="ECO:0000256" key="9">
    <source>
        <dbReference type="ARBA" id="ARBA00022722"/>
    </source>
</evidence>
<dbReference type="EC" id="3.1.26.4" evidence="6 14"/>
<comment type="caution">
    <text evidence="18">The sequence shown here is derived from an EMBL/GenBank/DDBJ whole genome shotgun (WGS) entry which is preliminary data.</text>
</comment>
<evidence type="ECO:0000256" key="4">
    <source>
        <dbReference type="ARBA" id="ARBA00004496"/>
    </source>
</evidence>
<reference evidence="19" key="1">
    <citation type="submission" date="2017-06" db="EMBL/GenBank/DDBJ databases">
        <title>Investigating the central metabolism of Clostridium thermosuccinogenes.</title>
        <authorList>
            <person name="Koendjbiharie J.G."/>
            <person name="Van Kranenburg R."/>
            <person name="Vriesendorp B."/>
        </authorList>
    </citation>
    <scope>NUCLEOTIDE SEQUENCE [LARGE SCALE GENOMIC DNA]</scope>
    <source>
        <strain evidence="19">DSM 5806</strain>
    </source>
</reference>
<dbReference type="PANTHER" id="PTHR10954">
    <property type="entry name" value="RIBONUCLEASE H2 SUBUNIT A"/>
    <property type="match status" value="1"/>
</dbReference>
<dbReference type="Pfam" id="PF01351">
    <property type="entry name" value="RNase_HII"/>
    <property type="match status" value="1"/>
</dbReference>
<dbReference type="Proteomes" id="UP000236151">
    <property type="component" value="Unassembled WGS sequence"/>
</dbReference>
<comment type="similarity">
    <text evidence="5 14 16">Belongs to the RNase HII family.</text>
</comment>
<comment type="cofactor">
    <cofactor evidence="14 15">
        <name>Mn(2+)</name>
        <dbReference type="ChEBI" id="CHEBI:29035"/>
    </cofactor>
    <cofactor evidence="14 15">
        <name>Mg(2+)</name>
        <dbReference type="ChEBI" id="CHEBI:18420"/>
    </cofactor>
    <text evidence="14 15">Manganese or magnesium. Binds 1 divalent metal ion per monomer in the absence of substrate. May bind a second metal ion after substrate binding.</text>
</comment>
<feature type="binding site" evidence="14 15">
    <location>
        <position position="80"/>
    </location>
    <ligand>
        <name>a divalent metal cation</name>
        <dbReference type="ChEBI" id="CHEBI:60240"/>
    </ligand>
</feature>
<dbReference type="HAMAP" id="MF_00052_B">
    <property type="entry name" value="RNase_HII_B"/>
    <property type="match status" value="1"/>
</dbReference>
<organism evidence="18 19">
    <name type="scientific">Clostridium thermosuccinogenes</name>
    <dbReference type="NCBI Taxonomy" id="84032"/>
    <lineage>
        <taxon>Bacteria</taxon>
        <taxon>Bacillati</taxon>
        <taxon>Bacillota</taxon>
        <taxon>Clostridia</taxon>
        <taxon>Eubacteriales</taxon>
        <taxon>Clostridiaceae</taxon>
        <taxon>Clostridium</taxon>
    </lineage>
</organism>
<keyword evidence="11 14" id="KW-0255">Endonuclease</keyword>
<evidence type="ECO:0000256" key="16">
    <source>
        <dbReference type="RuleBase" id="RU003515"/>
    </source>
</evidence>
<keyword evidence="10 14" id="KW-0479">Metal-binding</keyword>
<dbReference type="PROSITE" id="PS51975">
    <property type="entry name" value="RNASE_H_2"/>
    <property type="match status" value="1"/>
</dbReference>
<evidence type="ECO:0000313" key="18">
    <source>
        <dbReference type="EMBL" id="PNT99793.1"/>
    </source>
</evidence>
<dbReference type="SUPFAM" id="SSF53098">
    <property type="entry name" value="Ribonuclease H-like"/>
    <property type="match status" value="1"/>
</dbReference>
<evidence type="ECO:0000256" key="12">
    <source>
        <dbReference type="ARBA" id="ARBA00022801"/>
    </source>
</evidence>
<evidence type="ECO:0000256" key="3">
    <source>
        <dbReference type="ARBA" id="ARBA00004065"/>
    </source>
</evidence>
<dbReference type="GO" id="GO:0043137">
    <property type="term" value="P:DNA replication, removal of RNA primer"/>
    <property type="evidence" value="ECO:0007669"/>
    <property type="project" value="TreeGrafter"/>
</dbReference>
<dbReference type="GO" id="GO:0004523">
    <property type="term" value="F:RNA-DNA hybrid ribonuclease activity"/>
    <property type="evidence" value="ECO:0007669"/>
    <property type="project" value="UniProtKB-UniRule"/>
</dbReference>
<evidence type="ECO:0000256" key="11">
    <source>
        <dbReference type="ARBA" id="ARBA00022759"/>
    </source>
</evidence>
<feature type="domain" description="RNase H type-2" evidence="17">
    <location>
        <begin position="74"/>
        <end position="257"/>
    </location>
</feature>
<evidence type="ECO:0000256" key="13">
    <source>
        <dbReference type="ARBA" id="ARBA00023211"/>
    </source>
</evidence>
<dbReference type="GO" id="GO:0006298">
    <property type="term" value="P:mismatch repair"/>
    <property type="evidence" value="ECO:0007669"/>
    <property type="project" value="TreeGrafter"/>
</dbReference>
<dbReference type="InterPro" id="IPR036397">
    <property type="entry name" value="RNaseH_sf"/>
</dbReference>
<dbReference type="InterPro" id="IPR012337">
    <property type="entry name" value="RNaseH-like_sf"/>
</dbReference>
<comment type="subcellular location">
    <subcellularLocation>
        <location evidence="4 14">Cytoplasm</location>
    </subcellularLocation>
</comment>
<keyword evidence="13 14" id="KW-0464">Manganese</keyword>
<dbReference type="InterPro" id="IPR001352">
    <property type="entry name" value="RNase_HII/HIII"/>
</dbReference>
<dbReference type="OrthoDB" id="9803420at2"/>
<comment type="function">
    <text evidence="3 14 16">Endonuclease that specifically degrades the RNA of RNA-DNA hybrids.</text>
</comment>
<dbReference type="AlphaFoldDB" id="A0A2K2FG92"/>
<dbReference type="GO" id="GO:0032299">
    <property type="term" value="C:ribonuclease H2 complex"/>
    <property type="evidence" value="ECO:0007669"/>
    <property type="project" value="TreeGrafter"/>
</dbReference>
<dbReference type="FunFam" id="3.30.420.10:FF:000006">
    <property type="entry name" value="Ribonuclease HII"/>
    <property type="match status" value="1"/>
</dbReference>
<evidence type="ECO:0000256" key="5">
    <source>
        <dbReference type="ARBA" id="ARBA00007383"/>
    </source>
</evidence>
<feature type="binding site" evidence="14 15">
    <location>
        <position position="172"/>
    </location>
    <ligand>
        <name>a divalent metal cation</name>
        <dbReference type="ChEBI" id="CHEBI:60240"/>
    </ligand>
</feature>
<comment type="cofactor">
    <cofactor evidence="2">
        <name>Mg(2+)</name>
        <dbReference type="ChEBI" id="CHEBI:18420"/>
    </cofactor>
</comment>
<dbReference type="GO" id="GO:0005737">
    <property type="term" value="C:cytoplasm"/>
    <property type="evidence" value="ECO:0007669"/>
    <property type="project" value="UniProtKB-SubCell"/>
</dbReference>
<dbReference type="GO" id="GO:0030145">
    <property type="term" value="F:manganese ion binding"/>
    <property type="evidence" value="ECO:0007669"/>
    <property type="project" value="UniProtKB-UniRule"/>
</dbReference>
<dbReference type="InterPro" id="IPR022898">
    <property type="entry name" value="RNase_HII"/>
</dbReference>
<dbReference type="KEGG" id="cthd:CDO33_08535"/>
<dbReference type="CDD" id="cd07182">
    <property type="entry name" value="RNase_HII_bacteria_HII_like"/>
    <property type="match status" value="1"/>
</dbReference>
<keyword evidence="9 14" id="KW-0540">Nuclease</keyword>
<keyword evidence="19" id="KW-1185">Reference proteome</keyword>
<evidence type="ECO:0000256" key="8">
    <source>
        <dbReference type="ARBA" id="ARBA00022490"/>
    </source>
</evidence>
<sequence length="257" mass="28911">MEKKLRIKDVENIIKDMDVDSAIAYLESLKSTCDINLDRLMDKYRRKKASLEEEKGRFAHMCKFEKDAYQKGYRYIAGVDEAGRGPLAGPVVAAAVILPEDVFIEKLNDSKKLSPKQRDMLYDIIMEKAVAYGIGMVDEKCIDEINILNATKKAMSKAIEQLNPKPDLILTDAVKLEEVNIEQIHIVKGDTLSVSIAAASIIAKVTRDRIITGMDGLYPQYGFAKHKGYGTKEHIDAIKKYGICPIHRVSFTKHFTV</sequence>
<accession>A0A2K2FG92</accession>
<dbReference type="EMBL" id="NIOJ01000016">
    <property type="protein sequence ID" value="PNT99793.1"/>
    <property type="molecule type" value="Genomic_DNA"/>
</dbReference>
<dbReference type="InterPro" id="IPR024567">
    <property type="entry name" value="RNase_HII/HIII_dom"/>
</dbReference>
<dbReference type="NCBIfam" id="NF000595">
    <property type="entry name" value="PRK00015.1-3"/>
    <property type="match status" value="1"/>
</dbReference>